<dbReference type="SUPFAM" id="SSF52540">
    <property type="entry name" value="P-loop containing nucleoside triphosphate hydrolases"/>
    <property type="match status" value="1"/>
</dbReference>
<gene>
    <name evidence="2" type="ORF">FRY97_22085</name>
</gene>
<proteinExistence type="predicted"/>
<evidence type="ECO:0000313" key="3">
    <source>
        <dbReference type="Proteomes" id="UP000321580"/>
    </source>
</evidence>
<dbReference type="Proteomes" id="UP000321580">
    <property type="component" value="Unassembled WGS sequence"/>
</dbReference>
<dbReference type="Pfam" id="PF13173">
    <property type="entry name" value="AAA_14"/>
    <property type="match status" value="1"/>
</dbReference>
<accession>A0A5C6RHE5</accession>
<dbReference type="RefSeq" id="WP_147169788.1">
    <property type="nucleotide sequence ID" value="NZ_VOOR01000218.1"/>
</dbReference>
<dbReference type="InterPro" id="IPR027417">
    <property type="entry name" value="P-loop_NTPase"/>
</dbReference>
<comment type="caution">
    <text evidence="2">The sequence shown here is derived from an EMBL/GenBank/DDBJ whole genome shotgun (WGS) entry which is preliminary data.</text>
</comment>
<keyword evidence="3" id="KW-1185">Reference proteome</keyword>
<dbReference type="OrthoDB" id="9778168at2"/>
<dbReference type="PANTHER" id="PTHR43566:SF2">
    <property type="entry name" value="DUF4143 DOMAIN-CONTAINING PROTEIN"/>
    <property type="match status" value="1"/>
</dbReference>
<dbReference type="Gene3D" id="3.40.50.300">
    <property type="entry name" value="P-loop containing nucleotide triphosphate hydrolases"/>
    <property type="match status" value="1"/>
</dbReference>
<dbReference type="EMBL" id="VOOR01000218">
    <property type="protein sequence ID" value="TXB52859.1"/>
    <property type="molecule type" value="Genomic_DNA"/>
</dbReference>
<organism evidence="2 3">
    <name type="scientific">Phaeodactylibacter luteus</name>
    <dbReference type="NCBI Taxonomy" id="1564516"/>
    <lineage>
        <taxon>Bacteria</taxon>
        <taxon>Pseudomonadati</taxon>
        <taxon>Bacteroidota</taxon>
        <taxon>Saprospiria</taxon>
        <taxon>Saprospirales</taxon>
        <taxon>Haliscomenobacteraceae</taxon>
        <taxon>Phaeodactylibacter</taxon>
    </lineage>
</organism>
<evidence type="ECO:0000259" key="1">
    <source>
        <dbReference type="Pfam" id="PF13173"/>
    </source>
</evidence>
<sequence length="113" mass="12555">MITRTLAKRIRNKIGKGKAIMVIGPRQVGKTTLIRNELANQDVAFFDGDDPTVRNLLDSPNTEKIRSLIGNKKVVFIDEAQRINGIGLTLKIITDQFKDVQLWISGSSSFTLA</sequence>
<dbReference type="InterPro" id="IPR041682">
    <property type="entry name" value="AAA_14"/>
</dbReference>
<feature type="non-terminal residue" evidence="2">
    <location>
        <position position="113"/>
    </location>
</feature>
<dbReference type="PANTHER" id="PTHR43566">
    <property type="entry name" value="CONSERVED PROTEIN"/>
    <property type="match status" value="1"/>
</dbReference>
<protein>
    <submittedName>
        <fullName evidence="2">AAA family ATPase</fullName>
    </submittedName>
</protein>
<feature type="domain" description="AAA" evidence="1">
    <location>
        <begin position="18"/>
        <end position="112"/>
    </location>
</feature>
<dbReference type="AlphaFoldDB" id="A0A5C6RHE5"/>
<reference evidence="2 3" key="1">
    <citation type="submission" date="2019-08" db="EMBL/GenBank/DDBJ databases">
        <title>Genome of Phaeodactylibacter luteus.</title>
        <authorList>
            <person name="Bowman J.P."/>
        </authorList>
    </citation>
    <scope>NUCLEOTIDE SEQUENCE [LARGE SCALE GENOMIC DNA]</scope>
    <source>
        <strain evidence="2 3">KCTC 42180</strain>
    </source>
</reference>
<name>A0A5C6RHE5_9BACT</name>
<evidence type="ECO:0000313" key="2">
    <source>
        <dbReference type="EMBL" id="TXB52859.1"/>
    </source>
</evidence>